<dbReference type="SUPFAM" id="SSF47413">
    <property type="entry name" value="lambda repressor-like DNA-binding domains"/>
    <property type="match status" value="1"/>
</dbReference>
<name>A0A927IHR3_9BACT</name>
<gene>
    <name evidence="5" type="ORF">IEN85_11285</name>
</gene>
<dbReference type="Proteomes" id="UP000622317">
    <property type="component" value="Unassembled WGS sequence"/>
</dbReference>
<evidence type="ECO:0000256" key="3">
    <source>
        <dbReference type="ARBA" id="ARBA00023163"/>
    </source>
</evidence>
<organism evidence="5 6">
    <name type="scientific">Pelagicoccus enzymogenes</name>
    <dbReference type="NCBI Taxonomy" id="2773457"/>
    <lineage>
        <taxon>Bacteria</taxon>
        <taxon>Pseudomonadati</taxon>
        <taxon>Verrucomicrobiota</taxon>
        <taxon>Opitutia</taxon>
        <taxon>Puniceicoccales</taxon>
        <taxon>Pelagicoccaceae</taxon>
        <taxon>Pelagicoccus</taxon>
    </lineage>
</organism>
<dbReference type="PROSITE" id="PS50932">
    <property type="entry name" value="HTH_LACI_2"/>
    <property type="match status" value="1"/>
</dbReference>
<keyword evidence="6" id="KW-1185">Reference proteome</keyword>
<dbReference type="GO" id="GO:0003700">
    <property type="term" value="F:DNA-binding transcription factor activity"/>
    <property type="evidence" value="ECO:0007669"/>
    <property type="project" value="TreeGrafter"/>
</dbReference>
<dbReference type="InterPro" id="IPR000843">
    <property type="entry name" value="HTH_LacI"/>
</dbReference>
<evidence type="ECO:0000259" key="4">
    <source>
        <dbReference type="PROSITE" id="PS50932"/>
    </source>
</evidence>
<dbReference type="CDD" id="cd01392">
    <property type="entry name" value="HTH_LacI"/>
    <property type="match status" value="1"/>
</dbReference>
<keyword evidence="1" id="KW-0805">Transcription regulation</keyword>
<dbReference type="Gene3D" id="1.10.260.40">
    <property type="entry name" value="lambda repressor-like DNA-binding domains"/>
    <property type="match status" value="1"/>
</dbReference>
<dbReference type="Pfam" id="PF00356">
    <property type="entry name" value="LacI"/>
    <property type="match status" value="1"/>
</dbReference>
<keyword evidence="3" id="KW-0804">Transcription</keyword>
<dbReference type="RefSeq" id="WP_191617192.1">
    <property type="nucleotide sequence ID" value="NZ_JACYFG010000032.1"/>
</dbReference>
<dbReference type="PANTHER" id="PTHR30146:SF109">
    <property type="entry name" value="HTH-TYPE TRANSCRIPTIONAL REGULATOR GALS"/>
    <property type="match status" value="1"/>
</dbReference>
<dbReference type="Gene3D" id="3.40.50.2300">
    <property type="match status" value="2"/>
</dbReference>
<proteinExistence type="predicted"/>
<sequence length="344" mass="38850">MSGRRVTIRDIAERAGVSKSTVAYALKEDSQCAAATRERIQRIAMEMGYVANPLVSAHLANVRRAESKAGYLATLAYLSDRPLKQMLAQGFPHMGAYDGARERANELGYHLEVFHYENPDLSWDRLKGILQSRGIHGVVIGPHRGSKVQLDMEWDCFSTVIIGDSIAYPRFHSVGFDHLGNMELLFSRLFRKKGRRIGLALSGFINRRVRFQFRSAFDFFQEELETDMRVPALISEQWEPAVFLKWYSEYKPEVIVTVYDDVRRWLDSIGVRVPQDVEIATPAIMADSLDYSGIHLPLKTLGKLAVDTVAAQLFRNEKGIPESRCVSLVVGEVRTGKTLREGLV</sequence>
<reference evidence="5" key="1">
    <citation type="submission" date="2020-09" db="EMBL/GenBank/DDBJ databases">
        <title>Pelagicoccus enzymogenes sp. nov. with an EPS production, isolated from marine sediment.</title>
        <authorList>
            <person name="Feng X."/>
        </authorList>
    </citation>
    <scope>NUCLEOTIDE SEQUENCE</scope>
    <source>
        <strain evidence="5">NFK12</strain>
    </source>
</reference>
<comment type="caution">
    <text evidence="5">The sequence shown here is derived from an EMBL/GenBank/DDBJ whole genome shotgun (WGS) entry which is preliminary data.</text>
</comment>
<evidence type="ECO:0000313" key="5">
    <source>
        <dbReference type="EMBL" id="MBD5780074.1"/>
    </source>
</evidence>
<protein>
    <submittedName>
        <fullName evidence="5">LacI family DNA-binding transcriptional regulator</fullName>
    </submittedName>
</protein>
<dbReference type="EMBL" id="JACYFG010000032">
    <property type="protein sequence ID" value="MBD5780074.1"/>
    <property type="molecule type" value="Genomic_DNA"/>
</dbReference>
<dbReference type="SMART" id="SM00354">
    <property type="entry name" value="HTH_LACI"/>
    <property type="match status" value="1"/>
</dbReference>
<dbReference type="GO" id="GO:0000976">
    <property type="term" value="F:transcription cis-regulatory region binding"/>
    <property type="evidence" value="ECO:0007669"/>
    <property type="project" value="TreeGrafter"/>
</dbReference>
<evidence type="ECO:0000256" key="2">
    <source>
        <dbReference type="ARBA" id="ARBA00023125"/>
    </source>
</evidence>
<dbReference type="AlphaFoldDB" id="A0A927IHR3"/>
<dbReference type="SUPFAM" id="SSF53822">
    <property type="entry name" value="Periplasmic binding protein-like I"/>
    <property type="match status" value="1"/>
</dbReference>
<dbReference type="PROSITE" id="PS00356">
    <property type="entry name" value="HTH_LACI_1"/>
    <property type="match status" value="1"/>
</dbReference>
<keyword evidence="2 5" id="KW-0238">DNA-binding</keyword>
<dbReference type="InterPro" id="IPR010982">
    <property type="entry name" value="Lambda_DNA-bd_dom_sf"/>
</dbReference>
<feature type="domain" description="HTH lacI-type" evidence="4">
    <location>
        <begin position="6"/>
        <end position="60"/>
    </location>
</feature>
<dbReference type="InterPro" id="IPR028082">
    <property type="entry name" value="Peripla_BP_I"/>
</dbReference>
<accession>A0A927IHR3</accession>
<evidence type="ECO:0000256" key="1">
    <source>
        <dbReference type="ARBA" id="ARBA00023015"/>
    </source>
</evidence>
<evidence type="ECO:0000313" key="6">
    <source>
        <dbReference type="Proteomes" id="UP000622317"/>
    </source>
</evidence>
<dbReference type="PANTHER" id="PTHR30146">
    <property type="entry name" value="LACI-RELATED TRANSCRIPTIONAL REPRESSOR"/>
    <property type="match status" value="1"/>
</dbReference>